<evidence type="ECO:0000313" key="2">
    <source>
        <dbReference type="EMBL" id="OMD47538.1"/>
    </source>
</evidence>
<comment type="caution">
    <text evidence="2">The sequence shown here is derived from an EMBL/GenBank/DDBJ whole genome shotgun (WGS) entry which is preliminary data.</text>
</comment>
<keyword evidence="3" id="KW-1185">Reference proteome</keyword>
<dbReference type="Pfam" id="PF08241">
    <property type="entry name" value="Methyltransf_11"/>
    <property type="match status" value="1"/>
</dbReference>
<protein>
    <recommendedName>
        <fullName evidence="1">Methyltransferase type 11 domain-containing protein</fullName>
    </recommendedName>
</protein>
<organism evidence="2 3">
    <name type="scientific">Paenibacillus borealis</name>
    <dbReference type="NCBI Taxonomy" id="160799"/>
    <lineage>
        <taxon>Bacteria</taxon>
        <taxon>Bacillati</taxon>
        <taxon>Bacillota</taxon>
        <taxon>Bacilli</taxon>
        <taxon>Bacillales</taxon>
        <taxon>Paenibacillaceae</taxon>
        <taxon>Paenibacillus</taxon>
    </lineage>
</organism>
<dbReference type="PANTHER" id="PTHR43861">
    <property type="entry name" value="TRANS-ACONITATE 2-METHYLTRANSFERASE-RELATED"/>
    <property type="match status" value="1"/>
</dbReference>
<dbReference type="SUPFAM" id="SSF53335">
    <property type="entry name" value="S-adenosyl-L-methionine-dependent methyltransferases"/>
    <property type="match status" value="1"/>
</dbReference>
<evidence type="ECO:0000259" key="1">
    <source>
        <dbReference type="Pfam" id="PF08241"/>
    </source>
</evidence>
<dbReference type="InterPro" id="IPR029063">
    <property type="entry name" value="SAM-dependent_MTases_sf"/>
</dbReference>
<dbReference type="Gene3D" id="3.40.50.150">
    <property type="entry name" value="Vaccinia Virus protein VP39"/>
    <property type="match status" value="1"/>
</dbReference>
<gene>
    <name evidence="2" type="ORF">BSK56_13390</name>
</gene>
<name>A0ABX3HC29_PAEBO</name>
<accession>A0ABX3HC29</accession>
<sequence>MTTHSPKESEIEHFNALAAGWNNSEESVALAQKVVQALGIKAGQSLLDVASGTGVIPAALHKLSIRPGRYLALDISGAMLEALREGYPEAETQCVDFENPFICESGFDYVLIYNSIPHFVNLEMLFVNAERSLNPGGTFMIAHSRTRQGLKEHHARIGYSSTREPIPPDQALIELAVQHGFDRITIEDEELYCFSCTRVSL</sequence>
<dbReference type="InterPro" id="IPR013216">
    <property type="entry name" value="Methyltransf_11"/>
</dbReference>
<reference evidence="2 3" key="1">
    <citation type="submission" date="2016-10" db="EMBL/GenBank/DDBJ databases">
        <title>Paenibacillus species isolates.</title>
        <authorList>
            <person name="Beno S.M."/>
        </authorList>
    </citation>
    <scope>NUCLEOTIDE SEQUENCE [LARGE SCALE GENOMIC DNA]</scope>
    <source>
        <strain evidence="2 3">FSL H7-0744</strain>
    </source>
</reference>
<feature type="domain" description="Methyltransferase type 11" evidence="1">
    <location>
        <begin position="47"/>
        <end position="141"/>
    </location>
</feature>
<dbReference type="EMBL" id="MPTB01000015">
    <property type="protein sequence ID" value="OMD47538.1"/>
    <property type="molecule type" value="Genomic_DNA"/>
</dbReference>
<dbReference type="Proteomes" id="UP000187412">
    <property type="component" value="Unassembled WGS sequence"/>
</dbReference>
<dbReference type="RefSeq" id="WP_076110979.1">
    <property type="nucleotide sequence ID" value="NZ_MPTB01000015.1"/>
</dbReference>
<dbReference type="CDD" id="cd02440">
    <property type="entry name" value="AdoMet_MTases"/>
    <property type="match status" value="1"/>
</dbReference>
<proteinExistence type="predicted"/>
<evidence type="ECO:0000313" key="3">
    <source>
        <dbReference type="Proteomes" id="UP000187412"/>
    </source>
</evidence>